<dbReference type="EMBL" id="KP686076">
    <property type="protein sequence ID" value="AKL82393.1"/>
    <property type="molecule type" value="Genomic_DNA"/>
</dbReference>
<organism evidence="1">
    <name type="scientific">Euglena gracilis var. bacillaris</name>
    <dbReference type="NCBI Taxonomy" id="158060"/>
    <lineage>
        <taxon>Eukaryota</taxon>
        <taxon>Discoba</taxon>
        <taxon>Euglenozoa</taxon>
        <taxon>Euglenida</taxon>
        <taxon>Spirocuta</taxon>
        <taxon>Euglenophyceae</taxon>
        <taxon>Euglenales</taxon>
        <taxon>Euglenaceae</taxon>
        <taxon>Euglena</taxon>
    </lineage>
</organism>
<geneLocation type="chloroplast" evidence="1"/>
<name>A0A0G3VPR8_EUGGR</name>
<keyword evidence="1" id="KW-0150">Chloroplast</keyword>
<keyword evidence="1" id="KW-0934">Plastid</keyword>
<sequence length="586" mass="69933">MGQIFYGRIIMVQKLRKKYKFKINTTSSRYYGSYNITRNWRILIRTNFQSLIEMDYSFIKRWHAIINDDKISFIMYTICKYVDFQKETDIFIKAYLELKKNCRPKYLEDLFSFDKNTIISIEKAKGDSPGNVGGFIINCRDPEEELFWNRIPRYESKNNNCLSFKFITQYNLIEKARGNYFLPKIFLEVLKKGPEEIDKEKRKTVLAKKIDNDEEIEKIEIKKEKQFEIKSFFEDSEFLAITEKYTKKCEDLININNKGKKIRDLFCNYILELLILEINILNSQSKPKYSDVFICTYKKKKNNNEIEWYFNWMSIDRILKQFLYKSIKPWQNKNIDDINQGEIYNIITNKSLTDNTINSAKRSFQNRLNENVNLTNVRKSYKKIKFVSFSLTKFYSNENNVFFVKLKIEIFVCDSFNTSLIRDFLNLITSEDILWIMYSVEPVILIHTDSKDKILQETYLKLECKAVKSQLYLNIYVIFDEKRVWTKNLVESFFSTIKNGKILNISNVPKLGGLCFCYVLNNLLLKANKKNQLAEIKIYQHTKYEIPSKYKIKFINESPLFLREYTGSLNFLYILLSMLLDNITNK</sequence>
<dbReference type="AlphaFoldDB" id="A0A0G3VPR8"/>
<reference evidence="1" key="1">
    <citation type="journal article" date="2015" name="J. Eukaryot. Microbiol.">
        <title>Chloroplast Genome Evolution in the Euglenaceae.</title>
        <authorList>
            <person name="Bennett M.S."/>
            <person name="Triemer R.E."/>
        </authorList>
    </citation>
    <scope>NUCLEOTIDE SEQUENCE</scope>
    <source>
        <strain evidence="1">SAG 1224-5/15</strain>
    </source>
</reference>
<protein>
    <submittedName>
        <fullName evidence="1">Uncharacterized protein</fullName>
    </submittedName>
</protein>
<accession>A0A0G3VPR8</accession>
<proteinExistence type="predicted"/>
<evidence type="ECO:0000313" key="1">
    <source>
        <dbReference type="EMBL" id="AKL82393.1"/>
    </source>
</evidence>